<dbReference type="Pfam" id="PF07980">
    <property type="entry name" value="SusD_RagB"/>
    <property type="match status" value="1"/>
</dbReference>
<dbReference type="Pfam" id="PF14322">
    <property type="entry name" value="SusD-like_3"/>
    <property type="match status" value="1"/>
</dbReference>
<proteinExistence type="inferred from homology"/>
<evidence type="ECO:0000259" key="6">
    <source>
        <dbReference type="Pfam" id="PF07980"/>
    </source>
</evidence>
<keyword evidence="4" id="KW-0472">Membrane</keyword>
<dbReference type="RefSeq" id="WP_157307280.1">
    <property type="nucleotide sequence ID" value="NZ_WRXN01000006.1"/>
</dbReference>
<keyword evidence="3" id="KW-0732">Signal</keyword>
<comment type="caution">
    <text evidence="8">The sequence shown here is derived from an EMBL/GenBank/DDBJ whole genome shotgun (WGS) entry which is preliminary data.</text>
</comment>
<dbReference type="GO" id="GO:0009279">
    <property type="term" value="C:cell outer membrane"/>
    <property type="evidence" value="ECO:0007669"/>
    <property type="project" value="UniProtKB-SubCell"/>
</dbReference>
<name>A0A7K1U655_9BACT</name>
<evidence type="ECO:0000256" key="1">
    <source>
        <dbReference type="ARBA" id="ARBA00004442"/>
    </source>
</evidence>
<reference evidence="8 9" key="1">
    <citation type="submission" date="2019-12" db="EMBL/GenBank/DDBJ databases">
        <title>Chitinophaga sp. strain ysch24 (GDMCC 1.1355), whole genome shotgun sequence.</title>
        <authorList>
            <person name="Zhang X."/>
        </authorList>
    </citation>
    <scope>NUCLEOTIDE SEQUENCE [LARGE SCALE GENOMIC DNA]</scope>
    <source>
        <strain evidence="9">ysch24</strain>
    </source>
</reference>
<dbReference type="InterPro" id="IPR033985">
    <property type="entry name" value="SusD-like_N"/>
</dbReference>
<evidence type="ECO:0000313" key="9">
    <source>
        <dbReference type="Proteomes" id="UP000461730"/>
    </source>
</evidence>
<keyword evidence="9" id="KW-1185">Reference proteome</keyword>
<comment type="subcellular location">
    <subcellularLocation>
        <location evidence="1">Cell outer membrane</location>
    </subcellularLocation>
</comment>
<evidence type="ECO:0000256" key="5">
    <source>
        <dbReference type="ARBA" id="ARBA00023237"/>
    </source>
</evidence>
<comment type="similarity">
    <text evidence="2">Belongs to the SusD family.</text>
</comment>
<dbReference type="InterPro" id="IPR012944">
    <property type="entry name" value="SusD_RagB_dom"/>
</dbReference>
<dbReference type="InterPro" id="IPR011990">
    <property type="entry name" value="TPR-like_helical_dom_sf"/>
</dbReference>
<sequence length="591" mass="67081">MKKLIFPYIWLITGLALFSCKKSLDLKPLNEISDADYWKNADQFKLAANEFYTFMASFNTVLADGSEGANPGPAPHSDLRSDLITSGSRNVFSNGSNTIPLTDKRWDTAYSRIRTTNYLLAQAAKYSSPAEISKYVAEAKFFRAYVYFDLLQLYGGVPLIDKLLNVNSPELQAPRNTRDEIVDFIITDLNAAIPDLPIEAVITAADKGRVSKGAAQAFLSRVALYEGTWQKFRGNAARANALLDTAIFRSNEVINSNQYTLFGTSGASAGLGDSALKYMFILENQKSNPLSITKSENKEYILANRYDYSLRQIRMNITHAAFANIYWITRKFANMYLCQDGLPVDKSPMFQGYATTTSEFTNRDNRMRYTMVRDGYYHWDNEIGLGCRITWNGDATDLAHSRGKHNSAFSSGYHNQKWASERGLSDNEEAYDYPVIRYAEVLLNYAEAVFERFETISDADLDKSLNLVRNRVNKTMPKLSNALVAGNGLDMRTEIRRERTLELFMEGFRVDDLKRWKTAETEMPMPLQGIKWKGTAYETRWPSLSTAKMDADGVYIIEDAGARKWEQKNYLLPIPSQQRLLNPNLDQNEGW</sequence>
<dbReference type="EMBL" id="WRXN01000006">
    <property type="protein sequence ID" value="MVT09844.1"/>
    <property type="molecule type" value="Genomic_DNA"/>
</dbReference>
<evidence type="ECO:0000256" key="2">
    <source>
        <dbReference type="ARBA" id="ARBA00006275"/>
    </source>
</evidence>
<protein>
    <submittedName>
        <fullName evidence="8">RagB/SusD family nutrient uptake outer membrane protein</fullName>
    </submittedName>
</protein>
<evidence type="ECO:0000259" key="7">
    <source>
        <dbReference type="Pfam" id="PF14322"/>
    </source>
</evidence>
<dbReference type="SUPFAM" id="SSF48452">
    <property type="entry name" value="TPR-like"/>
    <property type="match status" value="1"/>
</dbReference>
<evidence type="ECO:0000313" key="8">
    <source>
        <dbReference type="EMBL" id="MVT09844.1"/>
    </source>
</evidence>
<dbReference type="Proteomes" id="UP000461730">
    <property type="component" value="Unassembled WGS sequence"/>
</dbReference>
<accession>A0A7K1U655</accession>
<evidence type="ECO:0000256" key="3">
    <source>
        <dbReference type="ARBA" id="ARBA00022729"/>
    </source>
</evidence>
<dbReference type="AlphaFoldDB" id="A0A7K1U655"/>
<organism evidence="8 9">
    <name type="scientific">Chitinophaga tropicalis</name>
    <dbReference type="NCBI Taxonomy" id="2683588"/>
    <lineage>
        <taxon>Bacteria</taxon>
        <taxon>Pseudomonadati</taxon>
        <taxon>Bacteroidota</taxon>
        <taxon>Chitinophagia</taxon>
        <taxon>Chitinophagales</taxon>
        <taxon>Chitinophagaceae</taxon>
        <taxon>Chitinophaga</taxon>
    </lineage>
</organism>
<dbReference type="Gene3D" id="1.25.40.390">
    <property type="match status" value="1"/>
</dbReference>
<feature type="domain" description="RagB/SusD" evidence="6">
    <location>
        <begin position="320"/>
        <end position="591"/>
    </location>
</feature>
<evidence type="ECO:0000256" key="4">
    <source>
        <dbReference type="ARBA" id="ARBA00023136"/>
    </source>
</evidence>
<feature type="domain" description="SusD-like N-terminal" evidence="7">
    <location>
        <begin position="104"/>
        <end position="224"/>
    </location>
</feature>
<keyword evidence="5" id="KW-0998">Cell outer membrane</keyword>
<gene>
    <name evidence="8" type="ORF">GO493_16350</name>
</gene>
<dbReference type="PROSITE" id="PS51257">
    <property type="entry name" value="PROKAR_LIPOPROTEIN"/>
    <property type="match status" value="1"/>
</dbReference>